<evidence type="ECO:0000313" key="2">
    <source>
        <dbReference type="EMBL" id="MCO6046196.1"/>
    </source>
</evidence>
<protein>
    <submittedName>
        <fullName evidence="2">Uncharacterized protein</fullName>
    </submittedName>
</protein>
<evidence type="ECO:0000313" key="3">
    <source>
        <dbReference type="Proteomes" id="UP001155241"/>
    </source>
</evidence>
<reference evidence="2" key="1">
    <citation type="submission" date="2022-06" db="EMBL/GenBank/DDBJ databases">
        <title>Aeoliella straminimaris, a novel planctomycete from sediments.</title>
        <authorList>
            <person name="Vitorino I.R."/>
            <person name="Lage O.M."/>
        </authorList>
    </citation>
    <scope>NUCLEOTIDE SEQUENCE</scope>
    <source>
        <strain evidence="2">ICT_H6.2</strain>
    </source>
</reference>
<organism evidence="2 3">
    <name type="scientific">Aeoliella straminimaris</name>
    <dbReference type="NCBI Taxonomy" id="2954799"/>
    <lineage>
        <taxon>Bacteria</taxon>
        <taxon>Pseudomonadati</taxon>
        <taxon>Planctomycetota</taxon>
        <taxon>Planctomycetia</taxon>
        <taxon>Pirellulales</taxon>
        <taxon>Lacipirellulaceae</taxon>
        <taxon>Aeoliella</taxon>
    </lineage>
</organism>
<keyword evidence="1" id="KW-0472">Membrane</keyword>
<proteinExistence type="predicted"/>
<sequence>MSLNPLTPVTDYQSMLNRIFWFTSAAALLAVWLLRENLPPVREVLSAIDFRLELEGERILPVPGGYLVPALAIGLVSRVFRIHSVVANWLGIRERFEVDVIIHELAYRTGVSLDDVPDEELVRRRYHIMRHGFYQFVSGRRPQIDELLVERALDTWSWFWIVLEAAVVLVLTGFVLIACGVEQTGITVVLASLALSAAGLPTIRSQCRRYAVAQVRAIVDDSERARLVREAFHCLETDRPTIRRAA</sequence>
<keyword evidence="1" id="KW-1133">Transmembrane helix</keyword>
<dbReference type="AlphaFoldDB" id="A0A9X2JHV0"/>
<dbReference type="RefSeq" id="WP_252854310.1">
    <property type="nucleotide sequence ID" value="NZ_JAMXLR010000072.1"/>
</dbReference>
<keyword evidence="3" id="KW-1185">Reference proteome</keyword>
<name>A0A9X2JHV0_9BACT</name>
<feature type="transmembrane region" description="Helical" evidence="1">
    <location>
        <begin position="158"/>
        <end position="178"/>
    </location>
</feature>
<gene>
    <name evidence="2" type="ORF">NG895_20050</name>
</gene>
<feature type="transmembrane region" description="Helical" evidence="1">
    <location>
        <begin position="15"/>
        <end position="34"/>
    </location>
</feature>
<accession>A0A9X2JHV0</accession>
<feature type="transmembrane region" description="Helical" evidence="1">
    <location>
        <begin position="184"/>
        <end position="203"/>
    </location>
</feature>
<keyword evidence="1" id="KW-0812">Transmembrane</keyword>
<comment type="caution">
    <text evidence="2">The sequence shown here is derived from an EMBL/GenBank/DDBJ whole genome shotgun (WGS) entry which is preliminary data.</text>
</comment>
<evidence type="ECO:0000256" key="1">
    <source>
        <dbReference type="SAM" id="Phobius"/>
    </source>
</evidence>
<dbReference type="Proteomes" id="UP001155241">
    <property type="component" value="Unassembled WGS sequence"/>
</dbReference>
<dbReference type="EMBL" id="JAMXLR010000072">
    <property type="protein sequence ID" value="MCO6046196.1"/>
    <property type="molecule type" value="Genomic_DNA"/>
</dbReference>